<keyword evidence="1" id="KW-0472">Membrane</keyword>
<keyword evidence="4" id="KW-1185">Reference proteome</keyword>
<dbReference type="Proteomes" id="UP001620626">
    <property type="component" value="Unassembled WGS sequence"/>
</dbReference>
<evidence type="ECO:0000313" key="4">
    <source>
        <dbReference type="Proteomes" id="UP001620626"/>
    </source>
</evidence>
<accession>A0ABD2IE42</accession>
<dbReference type="EMBL" id="JBICBT010001231">
    <property type="protein sequence ID" value="KAL3077396.1"/>
    <property type="molecule type" value="Genomic_DNA"/>
</dbReference>
<feature type="transmembrane region" description="Helical" evidence="1">
    <location>
        <begin position="6"/>
        <end position="26"/>
    </location>
</feature>
<evidence type="ECO:0000313" key="2">
    <source>
        <dbReference type="EMBL" id="KAL3077386.1"/>
    </source>
</evidence>
<name>A0ABD2IE42_9BILA</name>
<evidence type="ECO:0000313" key="3">
    <source>
        <dbReference type="EMBL" id="KAL3077396.1"/>
    </source>
</evidence>
<keyword evidence="1" id="KW-0812">Transmembrane</keyword>
<reference evidence="2 4" key="1">
    <citation type="submission" date="2024-10" db="EMBL/GenBank/DDBJ databases">
        <authorList>
            <person name="Kim D."/>
        </authorList>
    </citation>
    <scope>NUCLEOTIDE SEQUENCE [LARGE SCALE GENOMIC DNA]</scope>
    <source>
        <strain evidence="2">BH-2024</strain>
    </source>
</reference>
<dbReference type="EMBL" id="JBICBT010001231">
    <property type="protein sequence ID" value="KAL3077386.1"/>
    <property type="molecule type" value="Genomic_DNA"/>
</dbReference>
<comment type="caution">
    <text evidence="2">The sequence shown here is derived from an EMBL/GenBank/DDBJ whole genome shotgun (WGS) entry which is preliminary data.</text>
</comment>
<dbReference type="AlphaFoldDB" id="A0ABD2IE42"/>
<keyword evidence="1" id="KW-1133">Transmembrane helix</keyword>
<evidence type="ECO:0000256" key="1">
    <source>
        <dbReference type="SAM" id="Phobius"/>
    </source>
</evidence>
<protein>
    <submittedName>
        <fullName evidence="2">Uncharacterized protein</fullName>
    </submittedName>
</protein>
<proteinExistence type="predicted"/>
<organism evidence="2 4">
    <name type="scientific">Heterodera trifolii</name>
    <dbReference type="NCBI Taxonomy" id="157864"/>
    <lineage>
        <taxon>Eukaryota</taxon>
        <taxon>Metazoa</taxon>
        <taxon>Ecdysozoa</taxon>
        <taxon>Nematoda</taxon>
        <taxon>Chromadorea</taxon>
        <taxon>Rhabditida</taxon>
        <taxon>Tylenchina</taxon>
        <taxon>Tylenchomorpha</taxon>
        <taxon>Tylenchoidea</taxon>
        <taxon>Heteroderidae</taxon>
        <taxon>Heteroderinae</taxon>
        <taxon>Heterodera</taxon>
    </lineage>
</organism>
<sequence length="122" mass="12937">MTPVVLSPLIFSSIILTPITMAPFILSPDFESGHLNSANNGTPFLTSDHSVPAGVDPGHSAPDSDVTHCALPVRAKPANVFSQIAGRSFPLPLRTFTRFQVASFRLLQGSHSSLDAKDVLGI</sequence>
<gene>
    <name evidence="2" type="ORF">niasHT_030417</name>
    <name evidence="3" type="ORF">niasHT_030427</name>
</gene>